<protein>
    <submittedName>
        <fullName evidence="2">TIGR03643 family protein</fullName>
    </submittedName>
</protein>
<feature type="region of interest" description="Disordered" evidence="1">
    <location>
        <begin position="1"/>
        <end position="21"/>
    </location>
</feature>
<organism evidence="2 3">
    <name type="scientific">Neorhodopirellula lusitana</name>
    <dbReference type="NCBI Taxonomy" id="445327"/>
    <lineage>
        <taxon>Bacteria</taxon>
        <taxon>Pseudomonadati</taxon>
        <taxon>Planctomycetota</taxon>
        <taxon>Planctomycetia</taxon>
        <taxon>Pirellulales</taxon>
        <taxon>Pirellulaceae</taxon>
        <taxon>Neorhodopirellula</taxon>
    </lineage>
</organism>
<evidence type="ECO:0000313" key="3">
    <source>
        <dbReference type="Proteomes" id="UP001158067"/>
    </source>
</evidence>
<gene>
    <name evidence="2" type="ORF">SAMN06265222_106290</name>
</gene>
<evidence type="ECO:0000256" key="1">
    <source>
        <dbReference type="SAM" id="MobiDB-lite"/>
    </source>
</evidence>
<dbReference type="InterPro" id="IPR019882">
    <property type="entry name" value="CHP03643"/>
</dbReference>
<feature type="compositionally biased region" description="Polar residues" evidence="1">
    <location>
        <begin position="8"/>
        <end position="21"/>
    </location>
</feature>
<reference evidence="2 3" key="1">
    <citation type="submission" date="2017-05" db="EMBL/GenBank/DDBJ databases">
        <authorList>
            <person name="Varghese N."/>
            <person name="Submissions S."/>
        </authorList>
    </citation>
    <scope>NUCLEOTIDE SEQUENCE [LARGE SCALE GENOMIC DNA]</scope>
    <source>
        <strain evidence="2 3">DSM 25457</strain>
    </source>
</reference>
<dbReference type="Pfam" id="PF10985">
    <property type="entry name" value="DUF2805"/>
    <property type="match status" value="1"/>
</dbReference>
<dbReference type="EMBL" id="FXUG01000006">
    <property type="protein sequence ID" value="SMP59914.1"/>
    <property type="molecule type" value="Genomic_DNA"/>
</dbReference>
<dbReference type="Proteomes" id="UP001158067">
    <property type="component" value="Unassembled WGS sequence"/>
</dbReference>
<accession>A0ABY1Q672</accession>
<dbReference type="NCBIfam" id="TIGR03643">
    <property type="entry name" value="TIGR03643 family protein"/>
    <property type="match status" value="1"/>
</dbReference>
<keyword evidence="3" id="KW-1185">Reference proteome</keyword>
<sequence>MGFEVKKSGTQKTMTISETDQLTRGQVDRVIMMAWEDRTSFDAIREQFGLTPGDVIKLMRCELSLNSFKMWRRRTQGRSTKHEAKFVETNAGDQMRRFRAQSQRG</sequence>
<name>A0ABY1Q672_9BACT</name>
<comment type="caution">
    <text evidence="2">The sequence shown here is derived from an EMBL/GenBank/DDBJ whole genome shotgun (WGS) entry which is preliminary data.</text>
</comment>
<proteinExistence type="predicted"/>
<evidence type="ECO:0000313" key="2">
    <source>
        <dbReference type="EMBL" id="SMP59914.1"/>
    </source>
</evidence>